<reference evidence="2" key="1">
    <citation type="submission" date="2022-11" db="UniProtKB">
        <authorList>
            <consortium name="WormBaseParasite"/>
        </authorList>
    </citation>
    <scope>IDENTIFICATION</scope>
</reference>
<dbReference type="Proteomes" id="UP000887572">
    <property type="component" value="Unplaced"/>
</dbReference>
<evidence type="ECO:0000313" key="2">
    <source>
        <dbReference type="WBParaSite" id="Gr19_v10_g4449.t1"/>
    </source>
</evidence>
<dbReference type="AlphaFoldDB" id="A0A914HWL8"/>
<protein>
    <submittedName>
        <fullName evidence="2">Uncharacterized protein</fullName>
    </submittedName>
</protein>
<name>A0A914HWL8_GLORO</name>
<accession>A0A914HWL8</accession>
<organism evidence="1 2">
    <name type="scientific">Globodera rostochiensis</name>
    <name type="common">Golden nematode worm</name>
    <name type="synonym">Heterodera rostochiensis</name>
    <dbReference type="NCBI Taxonomy" id="31243"/>
    <lineage>
        <taxon>Eukaryota</taxon>
        <taxon>Metazoa</taxon>
        <taxon>Ecdysozoa</taxon>
        <taxon>Nematoda</taxon>
        <taxon>Chromadorea</taxon>
        <taxon>Rhabditida</taxon>
        <taxon>Tylenchina</taxon>
        <taxon>Tylenchomorpha</taxon>
        <taxon>Tylenchoidea</taxon>
        <taxon>Heteroderidae</taxon>
        <taxon>Heteroderinae</taxon>
        <taxon>Globodera</taxon>
    </lineage>
</organism>
<sequence length="141" mass="16135">MCFGMGVKSLLLTTFQPVNVLDARWLYQFLAHDVGIEGAAAQSDNIKRRTTTTTWTACGRLENVCVDCVFEEKIFLYDEGLEYRPSERRLSQNLSAYRPSERRLSQNLSAYHPSEFRSSQNLAEFRPSQNFRGVLDEDASV</sequence>
<dbReference type="WBParaSite" id="Gr19_v10_g4449.t1">
    <property type="protein sequence ID" value="Gr19_v10_g4449.t1"/>
    <property type="gene ID" value="Gr19_v10_g4449"/>
</dbReference>
<proteinExistence type="predicted"/>
<keyword evidence="1" id="KW-1185">Reference proteome</keyword>
<evidence type="ECO:0000313" key="1">
    <source>
        <dbReference type="Proteomes" id="UP000887572"/>
    </source>
</evidence>